<feature type="signal peptide" evidence="1">
    <location>
        <begin position="1"/>
        <end position="22"/>
    </location>
</feature>
<name>A0AAU9PCU6_9ASTR</name>
<evidence type="ECO:0000256" key="1">
    <source>
        <dbReference type="SAM" id="SignalP"/>
    </source>
</evidence>
<gene>
    <name evidence="2" type="ORF">LVIROSA_LOCUS33325</name>
</gene>
<dbReference type="PANTHER" id="PTHR47481">
    <property type="match status" value="1"/>
</dbReference>
<protein>
    <submittedName>
        <fullName evidence="2">Uncharacterized protein</fullName>
    </submittedName>
</protein>
<dbReference type="Proteomes" id="UP001157418">
    <property type="component" value="Unassembled WGS sequence"/>
</dbReference>
<keyword evidence="3" id="KW-1185">Reference proteome</keyword>
<sequence length="268" mass="30710">MWSYFIISQTLLTLVLKEGWSAHYIWKSLEEVFHDKKEACTIELENELFSMTLGNRTITYFYAKMTASIDIMANISVLVPKRTLVTHLLNALTPRFDNIANLIQHWSPFPLFLYTRSILNLEESRLNHDRPSHTVHSDYASSLIILNTSSIIATRDNRPTRSSNNCVTGPVTITTKHRINVSLLLLKSVSIHHRLHGSLLAFVVAYIISDNNKTDSSRAGFSLAAPQNNPHGRSFKPNYPLPQLLLYKRVFMPRRNGFPRLLMIKLHI</sequence>
<organism evidence="2 3">
    <name type="scientific">Lactuca virosa</name>
    <dbReference type="NCBI Taxonomy" id="75947"/>
    <lineage>
        <taxon>Eukaryota</taxon>
        <taxon>Viridiplantae</taxon>
        <taxon>Streptophyta</taxon>
        <taxon>Embryophyta</taxon>
        <taxon>Tracheophyta</taxon>
        <taxon>Spermatophyta</taxon>
        <taxon>Magnoliopsida</taxon>
        <taxon>eudicotyledons</taxon>
        <taxon>Gunneridae</taxon>
        <taxon>Pentapetalae</taxon>
        <taxon>asterids</taxon>
        <taxon>campanulids</taxon>
        <taxon>Asterales</taxon>
        <taxon>Asteraceae</taxon>
        <taxon>Cichorioideae</taxon>
        <taxon>Cichorieae</taxon>
        <taxon>Lactucinae</taxon>
        <taxon>Lactuca</taxon>
    </lineage>
</organism>
<proteinExistence type="predicted"/>
<reference evidence="2 3" key="1">
    <citation type="submission" date="2022-01" db="EMBL/GenBank/DDBJ databases">
        <authorList>
            <person name="Xiong W."/>
            <person name="Schranz E."/>
        </authorList>
    </citation>
    <scope>NUCLEOTIDE SEQUENCE [LARGE SCALE GENOMIC DNA]</scope>
</reference>
<evidence type="ECO:0000313" key="3">
    <source>
        <dbReference type="Proteomes" id="UP001157418"/>
    </source>
</evidence>
<dbReference type="EMBL" id="CAKMRJ010005605">
    <property type="protein sequence ID" value="CAH1447733.1"/>
    <property type="molecule type" value="Genomic_DNA"/>
</dbReference>
<dbReference type="Pfam" id="PF14223">
    <property type="entry name" value="Retrotran_gag_2"/>
    <property type="match status" value="1"/>
</dbReference>
<feature type="chain" id="PRO_5043706609" evidence="1">
    <location>
        <begin position="23"/>
        <end position="268"/>
    </location>
</feature>
<dbReference type="PANTHER" id="PTHR47481:SF41">
    <property type="entry name" value="COPIA-LIKE POLYPROTEIN_RETROTRANSPOSON"/>
    <property type="match status" value="1"/>
</dbReference>
<dbReference type="AlphaFoldDB" id="A0AAU9PCU6"/>
<comment type="caution">
    <text evidence="2">The sequence shown here is derived from an EMBL/GenBank/DDBJ whole genome shotgun (WGS) entry which is preliminary data.</text>
</comment>
<accession>A0AAU9PCU6</accession>
<evidence type="ECO:0000313" key="2">
    <source>
        <dbReference type="EMBL" id="CAH1447733.1"/>
    </source>
</evidence>
<keyword evidence="1" id="KW-0732">Signal</keyword>